<organism evidence="2 3">
    <name type="scientific">Thiorhodovibrio winogradskyi</name>
    <dbReference type="NCBI Taxonomy" id="77007"/>
    <lineage>
        <taxon>Bacteria</taxon>
        <taxon>Pseudomonadati</taxon>
        <taxon>Pseudomonadota</taxon>
        <taxon>Gammaproteobacteria</taxon>
        <taxon>Chromatiales</taxon>
        <taxon>Chromatiaceae</taxon>
        <taxon>Thiorhodovibrio</taxon>
    </lineage>
</organism>
<accession>A0ABZ0SCL1</accession>
<evidence type="ECO:0000313" key="2">
    <source>
        <dbReference type="EMBL" id="WPL18304.1"/>
    </source>
</evidence>
<dbReference type="EMBL" id="CP121472">
    <property type="protein sequence ID" value="WPL18304.1"/>
    <property type="molecule type" value="Genomic_DNA"/>
</dbReference>
<evidence type="ECO:0000313" key="3">
    <source>
        <dbReference type="Proteomes" id="UP001432180"/>
    </source>
</evidence>
<name>A0ABZ0SCL1_9GAMM</name>
<gene>
    <name evidence="2" type="ORF">Thiowin_03374</name>
</gene>
<sequence length="258" mass="29556">MALDPKNLVPYFLAGWLPGGRKRCIICGHRVWRFMPYRQGSRSVSPLMHALEVIGSDVDHFECPQCGAHDRERHMLMYLRASGLLKHMSNWSILHFAPEKRLSQCIAAQKPLRYMRCDLYPSSEDIERVDIQHMPFETNTFDLLLANHVLEHVDAPVMALTEIQRVIKPGGHAILQTPYSPKLHHTWEDPGIDTDQARREAHGQEDHVRLYGKDIFERFCSTGLTSKIASHAELLSDIDPVRYGVNPAEPLFLFQKAL</sequence>
<proteinExistence type="predicted"/>
<dbReference type="Proteomes" id="UP001432180">
    <property type="component" value="Chromosome"/>
</dbReference>
<evidence type="ECO:0000259" key="1">
    <source>
        <dbReference type="Pfam" id="PF08241"/>
    </source>
</evidence>
<protein>
    <submittedName>
        <fullName evidence="2">Biotin biosynthesis protein BioC</fullName>
    </submittedName>
</protein>
<dbReference type="Gene3D" id="3.40.50.150">
    <property type="entry name" value="Vaccinia Virus protein VP39"/>
    <property type="match status" value="1"/>
</dbReference>
<feature type="domain" description="Methyltransferase type 11" evidence="1">
    <location>
        <begin position="125"/>
        <end position="174"/>
    </location>
</feature>
<keyword evidence="3" id="KW-1185">Reference proteome</keyword>
<dbReference type="Pfam" id="PF08241">
    <property type="entry name" value="Methyltransf_11"/>
    <property type="match status" value="1"/>
</dbReference>
<dbReference type="InterPro" id="IPR029063">
    <property type="entry name" value="SAM-dependent_MTases_sf"/>
</dbReference>
<dbReference type="SUPFAM" id="SSF53335">
    <property type="entry name" value="S-adenosyl-L-methionine-dependent methyltransferases"/>
    <property type="match status" value="1"/>
</dbReference>
<dbReference type="InterPro" id="IPR013216">
    <property type="entry name" value="Methyltransf_11"/>
</dbReference>
<reference evidence="2 3" key="1">
    <citation type="journal article" date="2023" name="Microorganisms">
        <title>Thiorhodovibrio frisius and Trv. litoralis spp. nov., Two Novel Members from a Clade of Fastidious Purple Sulfur Bacteria That Exhibit Unique Red-Shifted Light-Harvesting Capabilities.</title>
        <authorList>
            <person name="Methner A."/>
            <person name="Kuzyk S.B."/>
            <person name="Petersen J."/>
            <person name="Bauer S."/>
            <person name="Brinkmann H."/>
            <person name="Sichau K."/>
            <person name="Wanner G."/>
            <person name="Wolf J."/>
            <person name="Neumann-Schaal M."/>
            <person name="Henke P."/>
            <person name="Tank M."/>
            <person name="Sproer C."/>
            <person name="Bunk B."/>
            <person name="Overmann J."/>
        </authorList>
    </citation>
    <scope>NUCLEOTIDE SEQUENCE [LARGE SCALE GENOMIC DNA]</scope>
    <source>
        <strain evidence="2 3">DSM 6702</strain>
    </source>
</reference>